<dbReference type="PROSITE" id="PS51385">
    <property type="entry name" value="YJEF_N"/>
    <property type="match status" value="1"/>
</dbReference>
<gene>
    <name evidence="18" type="primary">nnrE</name>
    <name evidence="17" type="synonym">nnrD</name>
    <name evidence="22" type="ORF">SAMN05216200_101133</name>
</gene>
<evidence type="ECO:0000256" key="5">
    <source>
        <dbReference type="ARBA" id="ARBA00022723"/>
    </source>
</evidence>
<name>A0A1M7RTX5_9RHOB</name>
<dbReference type="PANTHER" id="PTHR12592">
    <property type="entry name" value="ATP-DEPENDENT (S)-NAD(P)H-HYDRATE DEHYDRATASE FAMILY MEMBER"/>
    <property type="match status" value="1"/>
</dbReference>
<dbReference type="GO" id="GO:0046496">
    <property type="term" value="P:nicotinamide nucleotide metabolic process"/>
    <property type="evidence" value="ECO:0007669"/>
    <property type="project" value="UniProtKB-UniRule"/>
</dbReference>
<dbReference type="GO" id="GO:0052855">
    <property type="term" value="F:ADP-dependent NAD(P)H-hydrate dehydratase activity"/>
    <property type="evidence" value="ECO:0007669"/>
    <property type="project" value="UniProtKB-UniRule"/>
</dbReference>
<dbReference type="InterPro" id="IPR029056">
    <property type="entry name" value="Ribokinase-like"/>
</dbReference>
<evidence type="ECO:0000256" key="8">
    <source>
        <dbReference type="ARBA" id="ARBA00022857"/>
    </source>
</evidence>
<feature type="binding site" evidence="18">
    <location>
        <position position="150"/>
    </location>
    <ligand>
        <name>K(+)</name>
        <dbReference type="ChEBI" id="CHEBI:29103"/>
    </ligand>
</feature>
<comment type="catalytic activity">
    <reaction evidence="1 18 19">
        <text>(6R)-NADHX = (6S)-NADHX</text>
        <dbReference type="Rhea" id="RHEA:32215"/>
        <dbReference type="ChEBI" id="CHEBI:64074"/>
        <dbReference type="ChEBI" id="CHEBI:64075"/>
        <dbReference type="EC" id="5.1.99.6"/>
    </reaction>
</comment>
<evidence type="ECO:0000256" key="3">
    <source>
        <dbReference type="ARBA" id="ARBA00006001"/>
    </source>
</evidence>
<dbReference type="PROSITE" id="PS51383">
    <property type="entry name" value="YJEF_C_3"/>
    <property type="match status" value="1"/>
</dbReference>
<evidence type="ECO:0000313" key="22">
    <source>
        <dbReference type="EMBL" id="SHN49691.1"/>
    </source>
</evidence>
<comment type="subunit">
    <text evidence="17">Homotetramer.</text>
</comment>
<feature type="domain" description="YjeF C-terminal" evidence="20">
    <location>
        <begin position="250"/>
        <end position="532"/>
    </location>
</feature>
<dbReference type="InterPro" id="IPR030677">
    <property type="entry name" value="Nnr"/>
</dbReference>
<dbReference type="GO" id="GO:0005524">
    <property type="term" value="F:ATP binding"/>
    <property type="evidence" value="ECO:0007669"/>
    <property type="project" value="UniProtKB-UniRule"/>
</dbReference>
<evidence type="ECO:0000256" key="15">
    <source>
        <dbReference type="ARBA" id="ARBA00048238"/>
    </source>
</evidence>
<dbReference type="STRING" id="1189325.SAMN04488119_102385"/>
<evidence type="ECO:0000313" key="23">
    <source>
        <dbReference type="Proteomes" id="UP000184066"/>
    </source>
</evidence>
<feature type="binding site" evidence="17">
    <location>
        <position position="478"/>
    </location>
    <ligand>
        <name>(6S)-NADPHX</name>
        <dbReference type="ChEBI" id="CHEBI:64076"/>
    </ligand>
</feature>
<feature type="binding site" evidence="17">
    <location>
        <begin position="444"/>
        <end position="448"/>
    </location>
    <ligand>
        <name>AMP</name>
        <dbReference type="ChEBI" id="CHEBI:456215"/>
    </ligand>
</feature>
<keyword evidence="22" id="KW-0808">Transferase</keyword>
<evidence type="ECO:0000256" key="17">
    <source>
        <dbReference type="HAMAP-Rule" id="MF_01965"/>
    </source>
</evidence>
<evidence type="ECO:0000256" key="16">
    <source>
        <dbReference type="ARBA" id="ARBA00049209"/>
    </source>
</evidence>
<comment type="catalytic activity">
    <reaction evidence="2 18 19">
        <text>(6R)-NADPHX = (6S)-NADPHX</text>
        <dbReference type="Rhea" id="RHEA:32227"/>
        <dbReference type="ChEBI" id="CHEBI:64076"/>
        <dbReference type="ChEBI" id="CHEBI:64077"/>
        <dbReference type="EC" id="5.1.99.6"/>
    </reaction>
</comment>
<protein>
    <recommendedName>
        <fullName evidence="19">Bifunctional NAD(P)H-hydrate repair enzyme</fullName>
    </recommendedName>
    <alternativeName>
        <fullName evidence="19">Nicotinamide nucleotide repair protein</fullName>
    </alternativeName>
    <domain>
        <recommendedName>
            <fullName evidence="19">ADP-dependent (S)-NAD(P)H-hydrate dehydratase</fullName>
            <ecNumber evidence="19">4.2.1.136</ecNumber>
        </recommendedName>
        <alternativeName>
            <fullName evidence="19">ADP-dependent NAD(P)HX dehydratase</fullName>
        </alternativeName>
    </domain>
    <domain>
        <recommendedName>
            <fullName evidence="19">NAD(P)H-hydrate epimerase</fullName>
            <ecNumber evidence="19">5.1.99.6</ecNumber>
        </recommendedName>
    </domain>
</protein>
<proteinExistence type="inferred from homology"/>
<feature type="binding site" evidence="18">
    <location>
        <position position="85"/>
    </location>
    <ligand>
        <name>K(+)</name>
        <dbReference type="ChEBI" id="CHEBI:29103"/>
    </ligand>
</feature>
<feature type="binding site" evidence="18">
    <location>
        <position position="182"/>
    </location>
    <ligand>
        <name>(6S)-NADPHX</name>
        <dbReference type="ChEBI" id="CHEBI:64076"/>
    </ligand>
</feature>
<keyword evidence="22" id="KW-0418">Kinase</keyword>
<comment type="similarity">
    <text evidence="18">Belongs to the NnrE/AIBP family.</text>
</comment>
<dbReference type="Proteomes" id="UP000184066">
    <property type="component" value="Unassembled WGS sequence"/>
</dbReference>
<comment type="cofactor">
    <cofactor evidence="18 19">
        <name>K(+)</name>
        <dbReference type="ChEBI" id="CHEBI:29103"/>
    </cofactor>
    <text evidence="18 19">Binds 1 potassium ion per subunit.</text>
</comment>
<evidence type="ECO:0000256" key="18">
    <source>
        <dbReference type="HAMAP-Rule" id="MF_01966"/>
    </source>
</evidence>
<dbReference type="AlphaFoldDB" id="A0A1M7RTX5"/>
<dbReference type="Pfam" id="PF03853">
    <property type="entry name" value="YjeF_N"/>
    <property type="match status" value="1"/>
</dbReference>
<dbReference type="RefSeq" id="WP_342707594.1">
    <property type="nucleotide sequence ID" value="NZ_FOHL01000002.1"/>
</dbReference>
<dbReference type="HAMAP" id="MF_01966">
    <property type="entry name" value="NADHX_epimerase"/>
    <property type="match status" value="1"/>
</dbReference>
<dbReference type="PANTHER" id="PTHR12592:SF0">
    <property type="entry name" value="ATP-DEPENDENT (S)-NAD(P)H-HYDRATE DEHYDRATASE"/>
    <property type="match status" value="1"/>
</dbReference>
<evidence type="ECO:0000256" key="11">
    <source>
        <dbReference type="ARBA" id="ARBA00023235"/>
    </source>
</evidence>
<evidence type="ECO:0000256" key="4">
    <source>
        <dbReference type="ARBA" id="ARBA00009524"/>
    </source>
</evidence>
<evidence type="ECO:0000256" key="13">
    <source>
        <dbReference type="ARBA" id="ARBA00023268"/>
    </source>
</evidence>
<evidence type="ECO:0000256" key="1">
    <source>
        <dbReference type="ARBA" id="ARBA00000013"/>
    </source>
</evidence>
<feature type="binding site" evidence="18">
    <location>
        <position position="185"/>
    </location>
    <ligand>
        <name>K(+)</name>
        <dbReference type="ChEBI" id="CHEBI:29103"/>
    </ligand>
</feature>
<feature type="binding site" evidence="18">
    <location>
        <begin position="154"/>
        <end position="160"/>
    </location>
    <ligand>
        <name>(6S)-NADPHX</name>
        <dbReference type="ChEBI" id="CHEBI:64076"/>
    </ligand>
</feature>
<dbReference type="GO" id="GO:0016301">
    <property type="term" value="F:kinase activity"/>
    <property type="evidence" value="ECO:0007669"/>
    <property type="project" value="UniProtKB-KW"/>
</dbReference>
<dbReference type="InterPro" id="IPR000631">
    <property type="entry name" value="CARKD"/>
</dbReference>
<feature type="binding site" evidence="17">
    <location>
        <position position="348"/>
    </location>
    <ligand>
        <name>(6S)-NADPHX</name>
        <dbReference type="ChEBI" id="CHEBI:64076"/>
    </ligand>
</feature>
<keyword evidence="8 17" id="KW-0521">NADP</keyword>
<evidence type="ECO:0000256" key="12">
    <source>
        <dbReference type="ARBA" id="ARBA00023239"/>
    </source>
</evidence>
<comment type="catalytic activity">
    <reaction evidence="15 17 19">
        <text>(6S)-NADHX + ADP = AMP + phosphate + NADH + H(+)</text>
        <dbReference type="Rhea" id="RHEA:32223"/>
        <dbReference type="ChEBI" id="CHEBI:15378"/>
        <dbReference type="ChEBI" id="CHEBI:43474"/>
        <dbReference type="ChEBI" id="CHEBI:57945"/>
        <dbReference type="ChEBI" id="CHEBI:64074"/>
        <dbReference type="ChEBI" id="CHEBI:456215"/>
        <dbReference type="ChEBI" id="CHEBI:456216"/>
        <dbReference type="EC" id="4.2.1.136"/>
    </reaction>
</comment>
<reference evidence="22 23" key="1">
    <citation type="submission" date="2016-12" db="EMBL/GenBank/DDBJ databases">
        <authorList>
            <person name="Song W.-J."/>
            <person name="Kurnit D.M."/>
        </authorList>
    </citation>
    <scope>NUCLEOTIDE SEQUENCE [LARGE SCALE GENOMIC DNA]</scope>
    <source>
        <strain evidence="22 23">CGMCC 1.10808</strain>
    </source>
</reference>
<keyword evidence="7 17" id="KW-0067">ATP-binding</keyword>
<keyword evidence="23" id="KW-1185">Reference proteome</keyword>
<evidence type="ECO:0000256" key="10">
    <source>
        <dbReference type="ARBA" id="ARBA00023027"/>
    </source>
</evidence>
<sequence length="546" mass="54835">MTNEAGAESAMGGGAWGAFDGPTVELLDGARMRALEQAQMAAGRISGLELMEAAGAAIVAALSSARPELARRGGRAAVLCGPGANGGDGFVAARRLAGRGWAVEVFMLGDPARQPPDAAANRRRWEGLGPVRDIARAADAAPGAFDAVIDAGFGTGLSRPIPRTLRAALDAASRGAFVVAADMPSGWCADSGRHLGEGPAPARGADLTVTFHRPRLGHALGDGPRAVGRLVVADIGLPQDPIADAPLLFLGPPRGLDKAAAGPRAHKYVHGHALVLAGGCGKGGAARLAARAALRVGAGLVTVAPPPEALAENAARLDAVMLRPVADAEALRRALADRRINALALGMGLGADARARALTLAALESGRAATLDADALGAFAADPAPLFAALRPDCVLTPHEGEFARLFPDLAERLRAPALAGPAFSRLDAAREAARRAGATVLLKGPDTVIASPDGAALVHLAAGPRAAPWLATAGAGDVLAGLIAGLAARGFAPLEAAAAAAWLHVEAALRVGPGLIAEDLPEALPAVLRALPPAGAARAPWPWGG</sequence>
<feature type="binding site" evidence="17">
    <location>
        <position position="477"/>
    </location>
    <ligand>
        <name>AMP</name>
        <dbReference type="ChEBI" id="CHEBI:456215"/>
    </ligand>
</feature>
<evidence type="ECO:0000259" key="20">
    <source>
        <dbReference type="PROSITE" id="PS51383"/>
    </source>
</evidence>
<comment type="caution">
    <text evidence="18">Lacks conserved residue(s) required for the propagation of feature annotation.</text>
</comment>
<dbReference type="SUPFAM" id="SSF64153">
    <property type="entry name" value="YjeF N-terminal domain-like"/>
    <property type="match status" value="1"/>
</dbReference>
<dbReference type="EMBL" id="FRDL01000001">
    <property type="protein sequence ID" value="SHN49691.1"/>
    <property type="molecule type" value="Genomic_DNA"/>
</dbReference>
<feature type="binding site" evidence="18">
    <location>
        <begin position="84"/>
        <end position="88"/>
    </location>
    <ligand>
        <name>(6S)-NADPHX</name>
        <dbReference type="ChEBI" id="CHEBI:64076"/>
    </ligand>
</feature>
<comment type="cofactor">
    <cofactor evidence="17">
        <name>Mg(2+)</name>
        <dbReference type="ChEBI" id="CHEBI:18420"/>
    </cofactor>
</comment>
<dbReference type="HAMAP" id="MF_01965">
    <property type="entry name" value="NADHX_dehydratase"/>
    <property type="match status" value="1"/>
</dbReference>
<evidence type="ECO:0000259" key="21">
    <source>
        <dbReference type="PROSITE" id="PS51385"/>
    </source>
</evidence>
<keyword evidence="10 17" id="KW-0520">NAD</keyword>
<dbReference type="NCBIfam" id="TIGR00197">
    <property type="entry name" value="yjeF_nterm"/>
    <property type="match status" value="1"/>
</dbReference>
<comment type="function">
    <text evidence="14 19">Bifunctional enzyme that catalyzes the epimerization of the S- and R-forms of NAD(P)HX and the dehydration of the S-form of NAD(P)HX at the expense of ADP, which is converted to AMP. This allows the repair of both epimers of NAD(P)HX, a damaged form of NAD(P)H that is a result of enzymatic or heat-dependent hydration.</text>
</comment>
<dbReference type="InterPro" id="IPR017953">
    <property type="entry name" value="Carbohydrate_kinase_pred_CS"/>
</dbReference>
<dbReference type="InterPro" id="IPR036652">
    <property type="entry name" value="YjeF_N_dom_sf"/>
</dbReference>
<keyword evidence="5 18" id="KW-0479">Metal-binding</keyword>
<evidence type="ECO:0000256" key="14">
    <source>
        <dbReference type="ARBA" id="ARBA00025153"/>
    </source>
</evidence>
<feature type="binding site" evidence="17">
    <location>
        <position position="285"/>
    </location>
    <ligand>
        <name>(6S)-NADPHX</name>
        <dbReference type="ChEBI" id="CHEBI:64076"/>
    </ligand>
</feature>
<dbReference type="Gene3D" id="3.40.50.10260">
    <property type="entry name" value="YjeF N-terminal domain"/>
    <property type="match status" value="1"/>
</dbReference>
<comment type="similarity">
    <text evidence="17">Belongs to the NnrD/CARKD family.</text>
</comment>
<keyword evidence="9 18" id="KW-0630">Potassium</keyword>
<dbReference type="EC" id="5.1.99.6" evidence="19"/>
<comment type="similarity">
    <text evidence="4 19">In the C-terminal section; belongs to the NnrD/CARKD family.</text>
</comment>
<dbReference type="GO" id="GO:0046872">
    <property type="term" value="F:metal ion binding"/>
    <property type="evidence" value="ECO:0007669"/>
    <property type="project" value="UniProtKB-UniRule"/>
</dbReference>
<comment type="similarity">
    <text evidence="3 19">In the N-terminal section; belongs to the NnrE/AIBP family.</text>
</comment>
<keyword evidence="12 17" id="KW-0456">Lyase</keyword>
<feature type="binding site" evidence="17">
    <location>
        <position position="399"/>
    </location>
    <ligand>
        <name>(6S)-NADPHX</name>
        <dbReference type="ChEBI" id="CHEBI:64076"/>
    </ligand>
</feature>
<dbReference type="GO" id="GO:0110051">
    <property type="term" value="P:metabolite repair"/>
    <property type="evidence" value="ECO:0007669"/>
    <property type="project" value="TreeGrafter"/>
</dbReference>
<keyword evidence="11 18" id="KW-0413">Isomerase</keyword>
<dbReference type="PROSITE" id="PS01050">
    <property type="entry name" value="YJEF_C_2"/>
    <property type="match status" value="1"/>
</dbReference>
<comment type="catalytic activity">
    <reaction evidence="16 17 19">
        <text>(6S)-NADPHX + ADP = AMP + phosphate + NADPH + H(+)</text>
        <dbReference type="Rhea" id="RHEA:32235"/>
        <dbReference type="ChEBI" id="CHEBI:15378"/>
        <dbReference type="ChEBI" id="CHEBI:43474"/>
        <dbReference type="ChEBI" id="CHEBI:57783"/>
        <dbReference type="ChEBI" id="CHEBI:64076"/>
        <dbReference type="ChEBI" id="CHEBI:456215"/>
        <dbReference type="ChEBI" id="CHEBI:456216"/>
        <dbReference type="EC" id="4.2.1.136"/>
    </reaction>
</comment>
<comment type="function">
    <text evidence="18">Catalyzes the epimerization of the S- and R-forms of NAD(P)HX, a damaged form of NAD(P)H that is a result of enzymatic or heat-dependent hydration. This is a prerequisite for the S-specific NAD(P)H-hydrate dehydratase to allow the repair of both epimers of NAD(P)HX.</text>
</comment>
<accession>A0A1M7RTX5</accession>
<comment type="function">
    <text evidence="17">Catalyzes the dehydration of the S-form of NAD(P)HX at the expense of ADP, which is converted to AMP. Together with NAD(P)HX epimerase, which catalyzes the epimerization of the S- and R-forms, the enzyme allows the repair of both epimers of NAD(P)HX, a damaged form of NAD(P)H that is a result of enzymatic or heat-dependent hydration.</text>
</comment>
<evidence type="ECO:0000256" key="7">
    <source>
        <dbReference type="ARBA" id="ARBA00022840"/>
    </source>
</evidence>
<dbReference type="NCBIfam" id="TIGR00196">
    <property type="entry name" value="yjeF_cterm"/>
    <property type="match status" value="1"/>
</dbReference>
<organism evidence="22 23">
    <name type="scientific">Oceanicella actignis</name>
    <dbReference type="NCBI Taxonomy" id="1189325"/>
    <lineage>
        <taxon>Bacteria</taxon>
        <taxon>Pseudomonadati</taxon>
        <taxon>Pseudomonadota</taxon>
        <taxon>Alphaproteobacteria</taxon>
        <taxon>Rhodobacterales</taxon>
        <taxon>Paracoccaceae</taxon>
        <taxon>Oceanicella</taxon>
    </lineage>
</organism>
<feature type="domain" description="YjeF N-terminal" evidence="21">
    <location>
        <begin position="32"/>
        <end position="243"/>
    </location>
</feature>
<dbReference type="PIRSF" id="PIRSF017184">
    <property type="entry name" value="Nnr"/>
    <property type="match status" value="1"/>
</dbReference>
<dbReference type="GO" id="GO:0052856">
    <property type="term" value="F:NAD(P)HX epimerase activity"/>
    <property type="evidence" value="ECO:0007669"/>
    <property type="project" value="UniProtKB-UniRule"/>
</dbReference>
<dbReference type="InterPro" id="IPR004443">
    <property type="entry name" value="YjeF_N_dom"/>
</dbReference>
<dbReference type="EC" id="4.2.1.136" evidence="19"/>
<keyword evidence="6 17" id="KW-0547">Nucleotide-binding</keyword>
<evidence type="ECO:0000256" key="9">
    <source>
        <dbReference type="ARBA" id="ARBA00022958"/>
    </source>
</evidence>
<evidence type="ECO:0000256" key="6">
    <source>
        <dbReference type="ARBA" id="ARBA00022741"/>
    </source>
</evidence>
<dbReference type="Pfam" id="PF01256">
    <property type="entry name" value="Carb_kinase"/>
    <property type="match status" value="1"/>
</dbReference>
<evidence type="ECO:0000256" key="2">
    <source>
        <dbReference type="ARBA" id="ARBA00000909"/>
    </source>
</evidence>
<keyword evidence="13" id="KW-0511">Multifunctional enzyme</keyword>
<dbReference type="SUPFAM" id="SSF53613">
    <property type="entry name" value="Ribokinase-like"/>
    <property type="match status" value="1"/>
</dbReference>
<evidence type="ECO:0000256" key="19">
    <source>
        <dbReference type="PIRNR" id="PIRNR017184"/>
    </source>
</evidence>
<dbReference type="CDD" id="cd01171">
    <property type="entry name" value="YXKO-related"/>
    <property type="match status" value="1"/>
</dbReference>
<dbReference type="Gene3D" id="3.40.1190.20">
    <property type="match status" value="1"/>
</dbReference>